<organism evidence="2 3">
    <name type="scientific">Nitrosarchaeum koreense MY1</name>
    <dbReference type="NCBI Taxonomy" id="1001994"/>
    <lineage>
        <taxon>Archaea</taxon>
        <taxon>Nitrososphaerota</taxon>
        <taxon>Nitrososphaeria</taxon>
        <taxon>Nitrosopumilales</taxon>
        <taxon>Nitrosopumilaceae</taxon>
        <taxon>Nitrosarchaeum</taxon>
    </lineage>
</organism>
<accession>F9CVX1</accession>
<sequence>MKDKRQISNDKEKPASKTLATSKSLESKNKTIEEKRLKLALGLRKF</sequence>
<comment type="caution">
    <text evidence="2">The sequence shown here is derived from an EMBL/GenBank/DDBJ whole genome shotgun (WGS) entry which is preliminary data.</text>
</comment>
<gene>
    <name evidence="2" type="ORF">MY1_0660</name>
</gene>
<feature type="compositionally biased region" description="Basic and acidic residues" evidence="1">
    <location>
        <begin position="1"/>
        <end position="15"/>
    </location>
</feature>
<evidence type="ECO:0000256" key="1">
    <source>
        <dbReference type="SAM" id="MobiDB-lite"/>
    </source>
</evidence>
<proteinExistence type="predicted"/>
<name>F9CVX1_9ARCH</name>
<dbReference type="Proteomes" id="UP000004440">
    <property type="component" value="Unassembled WGS sequence"/>
</dbReference>
<evidence type="ECO:0000313" key="2">
    <source>
        <dbReference type="EMBL" id="EGP93423.1"/>
    </source>
</evidence>
<keyword evidence="3" id="KW-1185">Reference proteome</keyword>
<dbReference type="RefSeq" id="WP_007550169.1">
    <property type="nucleotide sequence ID" value="NZ_AFPU01000001.1"/>
</dbReference>
<dbReference type="AlphaFoldDB" id="F9CVX1"/>
<dbReference type="EMBL" id="AFPU01000001">
    <property type="protein sequence ID" value="EGP93423.1"/>
    <property type="molecule type" value="Genomic_DNA"/>
</dbReference>
<dbReference type="STRING" id="1001994.MY1_0660"/>
<evidence type="ECO:0000313" key="3">
    <source>
        <dbReference type="Proteomes" id="UP000004440"/>
    </source>
</evidence>
<feature type="region of interest" description="Disordered" evidence="1">
    <location>
        <begin position="1"/>
        <end position="29"/>
    </location>
</feature>
<reference evidence="2 3" key="1">
    <citation type="journal article" date="2011" name="J. Bacteriol.">
        <title>Genome Sequence of an Ammonia-Oxidizing Soil Archaeon, "Candidatus Nitrosoarchaeum koreensis" MY1.</title>
        <authorList>
            <person name="Kim B.K."/>
            <person name="Jung M.Y."/>
            <person name="Yu D.S."/>
            <person name="Park S.J."/>
            <person name="Oh T.K."/>
            <person name="Rhee S.K."/>
            <person name="Kim J.F."/>
        </authorList>
    </citation>
    <scope>NUCLEOTIDE SEQUENCE [LARGE SCALE GENOMIC DNA]</scope>
    <source>
        <strain evidence="2 3">MY1</strain>
    </source>
</reference>
<protein>
    <submittedName>
        <fullName evidence="2">Uncharacterized protein</fullName>
    </submittedName>
</protein>